<dbReference type="Pfam" id="PF00440">
    <property type="entry name" value="TetR_N"/>
    <property type="match status" value="1"/>
</dbReference>
<comment type="caution">
    <text evidence="6">The sequence shown here is derived from an EMBL/GenBank/DDBJ whole genome shotgun (WGS) entry which is preliminary data.</text>
</comment>
<evidence type="ECO:0000259" key="5">
    <source>
        <dbReference type="PROSITE" id="PS50977"/>
    </source>
</evidence>
<proteinExistence type="predicted"/>
<evidence type="ECO:0000313" key="6">
    <source>
        <dbReference type="EMBL" id="MDT0446595.1"/>
    </source>
</evidence>
<dbReference type="Pfam" id="PF14246">
    <property type="entry name" value="TetR_C_7"/>
    <property type="match status" value="1"/>
</dbReference>
<dbReference type="Gene3D" id="1.10.357.10">
    <property type="entry name" value="Tetracycline Repressor, domain 2"/>
    <property type="match status" value="1"/>
</dbReference>
<organism evidence="6 7">
    <name type="scientific">Streptomyces johnsoniae</name>
    <dbReference type="NCBI Taxonomy" id="3075532"/>
    <lineage>
        <taxon>Bacteria</taxon>
        <taxon>Bacillati</taxon>
        <taxon>Actinomycetota</taxon>
        <taxon>Actinomycetes</taxon>
        <taxon>Kitasatosporales</taxon>
        <taxon>Streptomycetaceae</taxon>
        <taxon>Streptomyces</taxon>
    </lineage>
</organism>
<dbReference type="InterPro" id="IPR050109">
    <property type="entry name" value="HTH-type_TetR-like_transc_reg"/>
</dbReference>
<dbReference type="PROSITE" id="PS50977">
    <property type="entry name" value="HTH_TETR_2"/>
    <property type="match status" value="1"/>
</dbReference>
<evidence type="ECO:0000256" key="4">
    <source>
        <dbReference type="PROSITE-ProRule" id="PRU00335"/>
    </source>
</evidence>
<reference evidence="7" key="1">
    <citation type="submission" date="2023-07" db="EMBL/GenBank/DDBJ databases">
        <title>30 novel species of actinomycetes from the DSMZ collection.</title>
        <authorList>
            <person name="Nouioui I."/>
        </authorList>
    </citation>
    <scope>NUCLEOTIDE SEQUENCE [LARGE SCALE GENOMIC DNA]</scope>
    <source>
        <strain evidence="7">DSM 41886</strain>
    </source>
</reference>
<evidence type="ECO:0000313" key="7">
    <source>
        <dbReference type="Proteomes" id="UP001183615"/>
    </source>
</evidence>
<gene>
    <name evidence="6" type="ORF">RM779_28950</name>
</gene>
<name>A0ABU2SFQ4_9ACTN</name>
<sequence>MSSSPQPTQVRIVEAAERLMRSLGLARTTTKEIARAAGCSEAALYKHFKNKEEIFVRVLEDRLPRIVPLLADLTDDPGGRVVRDCLTDIARHAVHFYESTTPIAASLFAEPALLQRHREALRALETGPDTLLTSLATYLRAERGAGRIAPGADPRAAAALLLGACFQRAFLRCFWDKEPPQPLDEFATALADTVLEGVAVRS</sequence>
<accession>A0ABU2SFQ4</accession>
<feature type="domain" description="HTH tetR-type" evidence="5">
    <location>
        <begin position="6"/>
        <end position="66"/>
    </location>
</feature>
<evidence type="ECO:0000256" key="2">
    <source>
        <dbReference type="ARBA" id="ARBA00023125"/>
    </source>
</evidence>
<dbReference type="SUPFAM" id="SSF46689">
    <property type="entry name" value="Homeodomain-like"/>
    <property type="match status" value="1"/>
</dbReference>
<dbReference type="InterPro" id="IPR036271">
    <property type="entry name" value="Tet_transcr_reg_TetR-rel_C_sf"/>
</dbReference>
<dbReference type="InterPro" id="IPR001647">
    <property type="entry name" value="HTH_TetR"/>
</dbReference>
<feature type="DNA-binding region" description="H-T-H motif" evidence="4">
    <location>
        <begin position="29"/>
        <end position="48"/>
    </location>
</feature>
<dbReference type="SUPFAM" id="SSF48498">
    <property type="entry name" value="Tetracyclin repressor-like, C-terminal domain"/>
    <property type="match status" value="1"/>
</dbReference>
<keyword evidence="1" id="KW-0805">Transcription regulation</keyword>
<dbReference type="PANTHER" id="PTHR30055:SF238">
    <property type="entry name" value="MYCOFACTOCIN BIOSYNTHESIS TRANSCRIPTIONAL REGULATOR MFTR-RELATED"/>
    <property type="match status" value="1"/>
</dbReference>
<dbReference type="Proteomes" id="UP001183615">
    <property type="component" value="Unassembled WGS sequence"/>
</dbReference>
<evidence type="ECO:0000256" key="3">
    <source>
        <dbReference type="ARBA" id="ARBA00023163"/>
    </source>
</evidence>
<dbReference type="PRINTS" id="PR00455">
    <property type="entry name" value="HTHTETR"/>
</dbReference>
<dbReference type="PANTHER" id="PTHR30055">
    <property type="entry name" value="HTH-TYPE TRANSCRIPTIONAL REGULATOR RUTR"/>
    <property type="match status" value="1"/>
</dbReference>
<keyword evidence="7" id="KW-1185">Reference proteome</keyword>
<dbReference type="InterPro" id="IPR039536">
    <property type="entry name" value="TetR_C_Proteobacteria"/>
</dbReference>
<evidence type="ECO:0000256" key="1">
    <source>
        <dbReference type="ARBA" id="ARBA00023015"/>
    </source>
</evidence>
<protein>
    <submittedName>
        <fullName evidence="6">TetR/AcrR family transcriptional regulator</fullName>
    </submittedName>
</protein>
<keyword evidence="3" id="KW-0804">Transcription</keyword>
<dbReference type="EMBL" id="JAVREV010000020">
    <property type="protein sequence ID" value="MDT0446595.1"/>
    <property type="molecule type" value="Genomic_DNA"/>
</dbReference>
<keyword evidence="2 4" id="KW-0238">DNA-binding</keyword>
<dbReference type="InterPro" id="IPR009057">
    <property type="entry name" value="Homeodomain-like_sf"/>
</dbReference>